<accession>A0A0A5G9I2</accession>
<protein>
    <submittedName>
        <fullName evidence="1">Kinase</fullName>
    </submittedName>
</protein>
<evidence type="ECO:0000313" key="1">
    <source>
        <dbReference type="EMBL" id="KGX89811.1"/>
    </source>
</evidence>
<evidence type="ECO:0000313" key="2">
    <source>
        <dbReference type="Proteomes" id="UP000030403"/>
    </source>
</evidence>
<keyword evidence="1" id="KW-0808">Transferase</keyword>
<dbReference type="Proteomes" id="UP000030403">
    <property type="component" value="Unassembled WGS sequence"/>
</dbReference>
<dbReference type="Gene3D" id="2.30.30.430">
    <property type="entry name" value="Kinase associated protein B domain"/>
    <property type="match status" value="1"/>
</dbReference>
<dbReference type="EMBL" id="AVPF01000012">
    <property type="protein sequence ID" value="KGX89811.1"/>
    <property type="molecule type" value="Genomic_DNA"/>
</dbReference>
<name>A0A0A5G9I2_9BACI</name>
<dbReference type="AlphaFoldDB" id="A0A0A5G9I2"/>
<organism evidence="1 2">
    <name type="scientific">Pontibacillus marinus BH030004 = DSM 16465</name>
    <dbReference type="NCBI Taxonomy" id="1385511"/>
    <lineage>
        <taxon>Bacteria</taxon>
        <taxon>Bacillati</taxon>
        <taxon>Bacillota</taxon>
        <taxon>Bacilli</taxon>
        <taxon>Bacillales</taxon>
        <taxon>Bacillaceae</taxon>
        <taxon>Pontibacillus</taxon>
    </lineage>
</organism>
<keyword evidence="2" id="KW-1185">Reference proteome</keyword>
<dbReference type="SUPFAM" id="SSF141251">
    <property type="entry name" value="Kinase-associated protein B-like"/>
    <property type="match status" value="1"/>
</dbReference>
<keyword evidence="1" id="KW-0418">Kinase</keyword>
<dbReference type="SMART" id="SM01298">
    <property type="entry name" value="KapB"/>
    <property type="match status" value="1"/>
</dbReference>
<dbReference type="InterPro" id="IPR014916">
    <property type="entry name" value="KapB"/>
</dbReference>
<dbReference type="STRING" id="1385511.GCA_000425225_01889"/>
<dbReference type="GO" id="GO:0016301">
    <property type="term" value="F:kinase activity"/>
    <property type="evidence" value="ECO:0007669"/>
    <property type="project" value="UniProtKB-KW"/>
</dbReference>
<gene>
    <name evidence="1" type="ORF">N783_04270</name>
</gene>
<dbReference type="RefSeq" id="WP_027445911.1">
    <property type="nucleotide sequence ID" value="NZ_AULJ01000019.1"/>
</dbReference>
<dbReference type="InterPro" id="IPR038080">
    <property type="entry name" value="KapB_sf"/>
</dbReference>
<dbReference type="OrthoDB" id="2407789at2"/>
<sequence length="126" mass="14437">MAELQPGDKVQAHYKTGKYIGEIMEDRGHAYLVKVLAVLKHPQQGDLHNPGKTENVFFHERKALAHNEKANISKSSLSEHDGEIPNYQDSLREALDKLKQKLAAKDDEFSEKAQHQLAELEKRYFK</sequence>
<dbReference type="eggNOG" id="ENOG5032UIM">
    <property type="taxonomic scope" value="Bacteria"/>
</dbReference>
<reference evidence="1 2" key="1">
    <citation type="submission" date="2013-08" db="EMBL/GenBank/DDBJ databases">
        <authorList>
            <person name="Huang J."/>
            <person name="Wang G."/>
        </authorList>
    </citation>
    <scope>NUCLEOTIDE SEQUENCE [LARGE SCALE GENOMIC DNA]</scope>
    <source>
        <strain evidence="1 2">BH030004</strain>
    </source>
</reference>
<dbReference type="Pfam" id="PF08810">
    <property type="entry name" value="KapB"/>
    <property type="match status" value="1"/>
</dbReference>
<proteinExistence type="predicted"/>
<comment type="caution">
    <text evidence="1">The sequence shown here is derived from an EMBL/GenBank/DDBJ whole genome shotgun (WGS) entry which is preliminary data.</text>
</comment>